<dbReference type="EMBL" id="KZ559156">
    <property type="protein sequence ID" value="PLB35944.1"/>
    <property type="molecule type" value="Genomic_DNA"/>
</dbReference>
<proteinExistence type="inferred from homology"/>
<protein>
    <recommendedName>
        <fullName evidence="7">Rhodopsin domain-containing protein</fullName>
    </recommendedName>
</protein>
<feature type="transmembrane region" description="Helical" evidence="6">
    <location>
        <begin position="170"/>
        <end position="193"/>
    </location>
</feature>
<dbReference type="RefSeq" id="XP_024669956.1">
    <property type="nucleotide sequence ID" value="XM_024815313.1"/>
</dbReference>
<feature type="transmembrane region" description="Helical" evidence="6">
    <location>
        <begin position="94"/>
        <end position="112"/>
    </location>
</feature>
<gene>
    <name evidence="8" type="ORF">BDW47DRAFT_119143</name>
</gene>
<dbReference type="PANTHER" id="PTHR33048:SF47">
    <property type="entry name" value="INTEGRAL MEMBRANE PROTEIN-RELATED"/>
    <property type="match status" value="1"/>
</dbReference>
<comment type="similarity">
    <text evidence="5">Belongs to the SAT4 family.</text>
</comment>
<evidence type="ECO:0000256" key="1">
    <source>
        <dbReference type="ARBA" id="ARBA00004141"/>
    </source>
</evidence>
<dbReference type="InterPro" id="IPR052337">
    <property type="entry name" value="SAT4-like"/>
</dbReference>
<keyword evidence="2 6" id="KW-0812">Transmembrane</keyword>
<evidence type="ECO:0000256" key="6">
    <source>
        <dbReference type="SAM" id="Phobius"/>
    </source>
</evidence>
<feature type="transmembrane region" description="Helical" evidence="6">
    <location>
        <begin position="42"/>
        <end position="64"/>
    </location>
</feature>
<dbReference type="PANTHER" id="PTHR33048">
    <property type="entry name" value="PTH11-LIKE INTEGRAL MEMBRANE PROTEIN (AFU_ORTHOLOGUE AFUA_5G11245)"/>
    <property type="match status" value="1"/>
</dbReference>
<evidence type="ECO:0000256" key="5">
    <source>
        <dbReference type="ARBA" id="ARBA00038359"/>
    </source>
</evidence>
<dbReference type="OrthoDB" id="5329176at2759"/>
<dbReference type="Proteomes" id="UP000234585">
    <property type="component" value="Unassembled WGS sequence"/>
</dbReference>
<feature type="transmembrane region" description="Helical" evidence="6">
    <location>
        <begin position="124"/>
        <end position="150"/>
    </location>
</feature>
<dbReference type="Pfam" id="PF20684">
    <property type="entry name" value="Fung_rhodopsin"/>
    <property type="match status" value="1"/>
</dbReference>
<evidence type="ECO:0000256" key="3">
    <source>
        <dbReference type="ARBA" id="ARBA00022989"/>
    </source>
</evidence>
<evidence type="ECO:0000256" key="4">
    <source>
        <dbReference type="ARBA" id="ARBA00023136"/>
    </source>
</evidence>
<evidence type="ECO:0000256" key="2">
    <source>
        <dbReference type="ARBA" id="ARBA00022692"/>
    </source>
</evidence>
<feature type="domain" description="Rhodopsin" evidence="7">
    <location>
        <begin position="26"/>
        <end position="265"/>
    </location>
</feature>
<dbReference type="GeneID" id="36522473"/>
<evidence type="ECO:0000313" key="8">
    <source>
        <dbReference type="EMBL" id="PLB35944.1"/>
    </source>
</evidence>
<feature type="transmembrane region" description="Helical" evidence="6">
    <location>
        <begin position="205"/>
        <end position="225"/>
    </location>
</feature>
<comment type="subcellular location">
    <subcellularLocation>
        <location evidence="1">Membrane</location>
        <topology evidence="1">Multi-pass membrane protein</topology>
    </subcellularLocation>
</comment>
<keyword evidence="4 6" id="KW-0472">Membrane</keyword>
<name>A0A2I2F5N3_ASPCN</name>
<sequence length="298" mass="33636">MFESLQPTSYGVSFVFWALSTISTSLRIYSRGWIIQSFGWDDWWMISVMIANTAQQVLFCMFLYHGGGLPCSYPLRSLNLTPAHNPQMLFAEEIFYIWMQFAIKQAFLLFYLRLTQKTSFIYSVYATMALNIAIAVALWLLYCLQCQPLAAFWNKNAYPDAKCLDTAITYYVPVALNILTDFIILFLPIRPLWALQASLTRRLGVIAVVSVGGIAVIVSCLRIIVLHQFAVNPDFTYILGQMVIISAVELNVAIMAANAPSFKAIWLKHVSGSLSEYKSFFLGGSFIGLDRMVIMRGC</sequence>
<reference evidence="8 9" key="1">
    <citation type="submission" date="2017-12" db="EMBL/GenBank/DDBJ databases">
        <authorList>
            <consortium name="DOE Joint Genome Institute"/>
            <person name="Haridas S."/>
            <person name="Kjaerbolling I."/>
            <person name="Vesth T.C."/>
            <person name="Frisvad J.C."/>
            <person name="Nybo J.L."/>
            <person name="Theobald S."/>
            <person name="Kuo A."/>
            <person name="Bowyer P."/>
            <person name="Matsuda Y."/>
            <person name="Mondo S."/>
            <person name="Lyhne E.K."/>
            <person name="Kogle M.E."/>
            <person name="Clum A."/>
            <person name="Lipzen A."/>
            <person name="Salamov A."/>
            <person name="Ngan C.Y."/>
            <person name="Daum C."/>
            <person name="Chiniquy J."/>
            <person name="Barry K."/>
            <person name="LaButti K."/>
            <person name="Simmons B.A."/>
            <person name="Magnuson J.K."/>
            <person name="Mortensen U.H."/>
            <person name="Larsen T.O."/>
            <person name="Grigoriev I.V."/>
            <person name="Baker S.E."/>
            <person name="Andersen M.R."/>
            <person name="Nordberg H.P."/>
            <person name="Cantor M.N."/>
            <person name="Hua S.X."/>
        </authorList>
    </citation>
    <scope>NUCLEOTIDE SEQUENCE [LARGE SCALE GENOMIC DNA]</scope>
    <source>
        <strain evidence="8 9">CBS 102.13</strain>
    </source>
</reference>
<keyword evidence="3 6" id="KW-1133">Transmembrane helix</keyword>
<feature type="transmembrane region" description="Helical" evidence="6">
    <location>
        <begin position="12"/>
        <end position="30"/>
    </location>
</feature>
<dbReference type="AlphaFoldDB" id="A0A2I2F5N3"/>
<dbReference type="GO" id="GO:0016020">
    <property type="term" value="C:membrane"/>
    <property type="evidence" value="ECO:0007669"/>
    <property type="project" value="UniProtKB-SubCell"/>
</dbReference>
<dbReference type="InterPro" id="IPR049326">
    <property type="entry name" value="Rhodopsin_dom_fungi"/>
</dbReference>
<keyword evidence="9" id="KW-1185">Reference proteome</keyword>
<evidence type="ECO:0000313" key="9">
    <source>
        <dbReference type="Proteomes" id="UP000234585"/>
    </source>
</evidence>
<organism evidence="8 9">
    <name type="scientific">Aspergillus candidus</name>
    <dbReference type="NCBI Taxonomy" id="41067"/>
    <lineage>
        <taxon>Eukaryota</taxon>
        <taxon>Fungi</taxon>
        <taxon>Dikarya</taxon>
        <taxon>Ascomycota</taxon>
        <taxon>Pezizomycotina</taxon>
        <taxon>Eurotiomycetes</taxon>
        <taxon>Eurotiomycetidae</taxon>
        <taxon>Eurotiales</taxon>
        <taxon>Aspergillaceae</taxon>
        <taxon>Aspergillus</taxon>
        <taxon>Aspergillus subgen. Circumdati</taxon>
    </lineage>
</organism>
<feature type="transmembrane region" description="Helical" evidence="6">
    <location>
        <begin position="237"/>
        <end position="259"/>
    </location>
</feature>
<evidence type="ECO:0000259" key="7">
    <source>
        <dbReference type="Pfam" id="PF20684"/>
    </source>
</evidence>
<accession>A0A2I2F5N3</accession>